<dbReference type="VEuPathDB" id="GiardiaDB:GL50803_7353"/>
<reference evidence="1 2" key="1">
    <citation type="journal article" date="2007" name="Science">
        <title>Genomic minimalism in the early diverging intestinal parasite Giardia lamblia.</title>
        <authorList>
            <person name="Morrison H.G."/>
            <person name="McArthur A.G."/>
            <person name="Gillin F.D."/>
            <person name="Aley S.B."/>
            <person name="Adam R.D."/>
            <person name="Olsen G.J."/>
            <person name="Best A.A."/>
            <person name="Cande W.Z."/>
            <person name="Chen F."/>
            <person name="Cipriano M.J."/>
            <person name="Davids B.J."/>
            <person name="Dawson S.C."/>
            <person name="Elmendorf H.G."/>
            <person name="Hehl A.B."/>
            <person name="Holder M.E."/>
            <person name="Huse S.M."/>
            <person name="Kim U.U."/>
            <person name="Lasek-Nesselquist E."/>
            <person name="Manning G."/>
            <person name="Nigam A."/>
            <person name="Nixon J.E."/>
            <person name="Palm D."/>
            <person name="Passamaneck N.E."/>
            <person name="Prabhu A."/>
            <person name="Reich C.I."/>
            <person name="Reiner D.S."/>
            <person name="Samuelson J."/>
            <person name="Svard S.G."/>
            <person name="Sogin M.L."/>
        </authorList>
    </citation>
    <scope>NUCLEOTIDE SEQUENCE [LARGE SCALE GENOMIC DNA]</scope>
    <source>
        <strain evidence="1 2">WB C6</strain>
    </source>
</reference>
<comment type="caution">
    <text evidence="1">The sequence shown here is derived from an EMBL/GenBank/DDBJ whole genome shotgun (WGS) entry which is preliminary data.</text>
</comment>
<keyword evidence="2" id="KW-1185">Reference proteome</keyword>
<dbReference type="RefSeq" id="XP_001708745.1">
    <property type="nucleotide sequence ID" value="XM_001708693.1"/>
</dbReference>
<dbReference type="Proteomes" id="UP000001548">
    <property type="component" value="Unassembled WGS sequence"/>
</dbReference>
<organism evidence="1 2">
    <name type="scientific">Giardia intestinalis (strain ATCC 50803 / WB clone C6)</name>
    <name type="common">Giardia lamblia</name>
    <dbReference type="NCBI Taxonomy" id="184922"/>
    <lineage>
        <taxon>Eukaryota</taxon>
        <taxon>Metamonada</taxon>
        <taxon>Diplomonadida</taxon>
        <taxon>Hexamitidae</taxon>
        <taxon>Giardiinae</taxon>
        <taxon>Giardia</taxon>
    </lineage>
</organism>
<dbReference type="HOGENOM" id="CLU_1368503_0_0_1"/>
<protein>
    <submittedName>
        <fullName evidence="1">Uncharacterized protein</fullName>
    </submittedName>
</protein>
<dbReference type="GeneID" id="5701661"/>
<accession>A8B921</accession>
<dbReference type="KEGG" id="gla:GL50803_007353"/>
<dbReference type="OMA" id="HYEHIVA"/>
<gene>
    <name evidence="1" type="ORF">GL50803_007353</name>
</gene>
<sequence>MSLARQITEIKREGQFLMQLSSHYEHIVAHMTYECIFFMALLFDAYIVITESKLITTAVRYYFPIHILIFNALISFSSGVYLSFSSMLIIRAKGPEEMILSLRNYIITTVLLQHTKYPLVLLAGSMLWGFVTWKYLHVALGLSLIIAIVITLCSYALGVLCALLFVIPGDQWEEYTKSIVTFLKQVWKKIRRRCRRCTRR</sequence>
<name>A8B921_GIAIC</name>
<dbReference type="AlphaFoldDB" id="A8B921"/>
<evidence type="ECO:0000313" key="1">
    <source>
        <dbReference type="EMBL" id="KAE8302345.1"/>
    </source>
</evidence>
<proteinExistence type="predicted"/>
<evidence type="ECO:0000313" key="2">
    <source>
        <dbReference type="Proteomes" id="UP000001548"/>
    </source>
</evidence>
<dbReference type="EMBL" id="AACB03000004">
    <property type="protein sequence ID" value="KAE8302345.1"/>
    <property type="molecule type" value="Genomic_DNA"/>
</dbReference>